<proteinExistence type="predicted"/>
<name>A0A4R1LBW9_9BACT</name>
<accession>A0A4R1LBW9</accession>
<dbReference type="RefSeq" id="WP_165876647.1">
    <property type="nucleotide sequence ID" value="NZ_SMGK01000001.1"/>
</dbReference>
<protein>
    <submittedName>
        <fullName evidence="2">Uncharacterized protein</fullName>
    </submittedName>
</protein>
<reference evidence="2 3" key="1">
    <citation type="submission" date="2019-03" db="EMBL/GenBank/DDBJ databases">
        <title>Genomic Encyclopedia of Type Strains, Phase IV (KMG-IV): sequencing the most valuable type-strain genomes for metagenomic binning, comparative biology and taxonomic classification.</title>
        <authorList>
            <person name="Goeker M."/>
        </authorList>
    </citation>
    <scope>NUCLEOTIDE SEQUENCE [LARGE SCALE GENOMIC DNA]</scope>
    <source>
        <strain evidence="2 3">DSM 103428</strain>
    </source>
</reference>
<evidence type="ECO:0000256" key="1">
    <source>
        <dbReference type="SAM" id="MobiDB-lite"/>
    </source>
</evidence>
<evidence type="ECO:0000313" key="2">
    <source>
        <dbReference type="EMBL" id="TCK75872.1"/>
    </source>
</evidence>
<evidence type="ECO:0000313" key="3">
    <source>
        <dbReference type="Proteomes" id="UP000295210"/>
    </source>
</evidence>
<organism evidence="2 3">
    <name type="scientific">Acidipila rosea</name>
    <dbReference type="NCBI Taxonomy" id="768535"/>
    <lineage>
        <taxon>Bacteria</taxon>
        <taxon>Pseudomonadati</taxon>
        <taxon>Acidobacteriota</taxon>
        <taxon>Terriglobia</taxon>
        <taxon>Terriglobales</taxon>
        <taxon>Acidobacteriaceae</taxon>
        <taxon>Acidipila</taxon>
    </lineage>
</organism>
<comment type="caution">
    <text evidence="2">The sequence shown here is derived from an EMBL/GenBank/DDBJ whole genome shotgun (WGS) entry which is preliminary data.</text>
</comment>
<feature type="region of interest" description="Disordered" evidence="1">
    <location>
        <begin position="74"/>
        <end position="115"/>
    </location>
</feature>
<dbReference type="Proteomes" id="UP000295210">
    <property type="component" value="Unassembled WGS sequence"/>
</dbReference>
<dbReference type="AlphaFoldDB" id="A0A4R1LBW9"/>
<keyword evidence="3" id="KW-1185">Reference proteome</keyword>
<dbReference type="EMBL" id="SMGK01000001">
    <property type="protein sequence ID" value="TCK75872.1"/>
    <property type="molecule type" value="Genomic_DNA"/>
</dbReference>
<gene>
    <name evidence="2" type="ORF">C7378_0871</name>
</gene>
<sequence length="115" mass="12472">MNNYGCAGTRPNRDHSLPMPATGPLLVVSDQGLILHARLAVGATGKDSLPVQTASEPTHPATVKECLTVQSEISRQQRRQLETSQPVSDFDRTVEQIKQLGAPKPKSVRKGEMSQ</sequence>